<comment type="caution">
    <text evidence="2">The sequence shown here is derived from an EMBL/GenBank/DDBJ whole genome shotgun (WGS) entry which is preliminary data.</text>
</comment>
<name>A0AAN6REJ6_9PLEO</name>
<sequence>MEPISATTAFAFLNSAFKITELFYRIREVGSENDVFVRTITVVRNDLSEVERLISIPSVVAKLLSTPAKLAWIKGSIHSTKSALNEIGRWVEKARMEQQALGAVKFETSVKWIFNDHEKLVNRQSELSTCHQQLSNVLGYLVGMEEAVVMKEPPTYGDATCFDDLVSPRQRRRISQPAKASLTSGVDLPFPPYKGASPTPHVTHDFVNMPDPTGFAFTHSRRSSFQANNENISPSSPPPAYNTVVGPTPLSYDQSCKGKNLPYPTDESWEYTYTPNDASVSKSHSNALSAFGINPFMKEEVKGQKVFAYGGTHIQELQGSTPSFMATNSAGPVDPFELLGSILTQQAIPARRNTDFCREDPIQPLEKMMETLSFPVELPGHDPINHHPRSASIPQTRADRPYHGSYRRRPVPNTIAELPAGKKAKKASSSLKFG</sequence>
<dbReference type="AlphaFoldDB" id="A0AAN6REJ6"/>
<evidence type="ECO:0000256" key="1">
    <source>
        <dbReference type="SAM" id="MobiDB-lite"/>
    </source>
</evidence>
<reference evidence="2 3" key="1">
    <citation type="submission" date="2021-02" db="EMBL/GenBank/DDBJ databases">
        <title>Genome assembly of Pseudopithomyces chartarum.</title>
        <authorList>
            <person name="Jauregui R."/>
            <person name="Singh J."/>
            <person name="Voisey C."/>
        </authorList>
    </citation>
    <scope>NUCLEOTIDE SEQUENCE [LARGE SCALE GENOMIC DNA]</scope>
    <source>
        <strain evidence="2 3">AGR01</strain>
    </source>
</reference>
<feature type="region of interest" description="Disordered" evidence="1">
    <location>
        <begin position="383"/>
        <end position="434"/>
    </location>
</feature>
<evidence type="ECO:0000313" key="2">
    <source>
        <dbReference type="EMBL" id="KAK3202686.1"/>
    </source>
</evidence>
<evidence type="ECO:0000313" key="3">
    <source>
        <dbReference type="Proteomes" id="UP001280581"/>
    </source>
</evidence>
<proteinExistence type="predicted"/>
<evidence type="ECO:0008006" key="4">
    <source>
        <dbReference type="Google" id="ProtNLM"/>
    </source>
</evidence>
<accession>A0AAN6REJ6</accession>
<keyword evidence="3" id="KW-1185">Reference proteome</keyword>
<protein>
    <recommendedName>
        <fullName evidence="4">Fungal N-terminal domain-containing protein</fullName>
    </recommendedName>
</protein>
<dbReference type="Proteomes" id="UP001280581">
    <property type="component" value="Unassembled WGS sequence"/>
</dbReference>
<dbReference type="EMBL" id="WVTA01000013">
    <property type="protein sequence ID" value="KAK3202686.1"/>
    <property type="molecule type" value="Genomic_DNA"/>
</dbReference>
<gene>
    <name evidence="2" type="ORF">GRF29_154g382927</name>
</gene>
<organism evidence="2 3">
    <name type="scientific">Pseudopithomyces chartarum</name>
    <dbReference type="NCBI Taxonomy" id="1892770"/>
    <lineage>
        <taxon>Eukaryota</taxon>
        <taxon>Fungi</taxon>
        <taxon>Dikarya</taxon>
        <taxon>Ascomycota</taxon>
        <taxon>Pezizomycotina</taxon>
        <taxon>Dothideomycetes</taxon>
        <taxon>Pleosporomycetidae</taxon>
        <taxon>Pleosporales</taxon>
        <taxon>Massarineae</taxon>
        <taxon>Didymosphaeriaceae</taxon>
        <taxon>Pseudopithomyces</taxon>
    </lineage>
</organism>